<feature type="transmembrane region" description="Helical" evidence="1">
    <location>
        <begin position="127"/>
        <end position="148"/>
    </location>
</feature>
<sequence>MSNGGRFFGLSAIALGVMGLLYPQLAVGQRLPAGFPLHDIVLYATAALLILGGAAMNLPRAASLGAMALTGLLAFWVAAVNAPQLLARPAVFVSWESFCELVGMMAGAAAAWAMAGGPGGLARVSRLAFGLCLLVFGAAHFVYAKFSAPFVPAWLPPSQLFWVYATGVAQAAAGLALLSGVRARLAMVLLGAMYALFALLAHGPHILADPRAGENWSELCVTLVLLGTAWIMADSLGRADA</sequence>
<feature type="transmembrane region" description="Helical" evidence="1">
    <location>
        <begin position="160"/>
        <end position="178"/>
    </location>
</feature>
<keyword evidence="1" id="KW-1133">Transmembrane helix</keyword>
<feature type="transmembrane region" description="Helical" evidence="1">
    <location>
        <begin position="92"/>
        <end position="115"/>
    </location>
</feature>
<reference evidence="2 3" key="1">
    <citation type="submission" date="2023-07" db="EMBL/GenBank/DDBJ databases">
        <title>Genomic Encyclopedia of Type Strains, Phase IV (KMG-IV): sequencing the most valuable type-strain genomes for metagenomic binning, comparative biology and taxonomic classification.</title>
        <authorList>
            <person name="Goeker M."/>
        </authorList>
    </citation>
    <scope>NUCLEOTIDE SEQUENCE [LARGE SCALE GENOMIC DNA]</scope>
    <source>
        <strain evidence="2 3">DSM 18695</strain>
    </source>
</reference>
<accession>A0ABU0IWH3</accession>
<gene>
    <name evidence="2" type="ORF">QO010_004153</name>
</gene>
<feature type="transmembrane region" description="Helical" evidence="1">
    <location>
        <begin position="185"/>
        <end position="203"/>
    </location>
</feature>
<keyword evidence="3" id="KW-1185">Reference proteome</keyword>
<keyword evidence="1" id="KW-0812">Transmembrane</keyword>
<evidence type="ECO:0000256" key="1">
    <source>
        <dbReference type="SAM" id="Phobius"/>
    </source>
</evidence>
<evidence type="ECO:0000313" key="3">
    <source>
        <dbReference type="Proteomes" id="UP001228905"/>
    </source>
</evidence>
<dbReference type="RefSeq" id="WP_307352407.1">
    <property type="nucleotide sequence ID" value="NZ_JAUSVS010000011.1"/>
</dbReference>
<dbReference type="EMBL" id="JAUSVS010000011">
    <property type="protein sequence ID" value="MDQ0466360.1"/>
    <property type="molecule type" value="Genomic_DNA"/>
</dbReference>
<protein>
    <submittedName>
        <fullName evidence="2">Membrane protein</fullName>
    </submittedName>
</protein>
<keyword evidence="1" id="KW-0472">Membrane</keyword>
<organism evidence="2 3">
    <name type="scientific">Caulobacter ginsengisoli</name>
    <dbReference type="NCBI Taxonomy" id="400775"/>
    <lineage>
        <taxon>Bacteria</taxon>
        <taxon>Pseudomonadati</taxon>
        <taxon>Pseudomonadota</taxon>
        <taxon>Alphaproteobacteria</taxon>
        <taxon>Caulobacterales</taxon>
        <taxon>Caulobacteraceae</taxon>
        <taxon>Caulobacter</taxon>
    </lineage>
</organism>
<feature type="transmembrane region" description="Helical" evidence="1">
    <location>
        <begin position="40"/>
        <end position="58"/>
    </location>
</feature>
<proteinExistence type="predicted"/>
<dbReference type="Proteomes" id="UP001228905">
    <property type="component" value="Unassembled WGS sequence"/>
</dbReference>
<name>A0ABU0IWH3_9CAUL</name>
<feature type="transmembrane region" description="Helical" evidence="1">
    <location>
        <begin position="7"/>
        <end position="25"/>
    </location>
</feature>
<evidence type="ECO:0000313" key="2">
    <source>
        <dbReference type="EMBL" id="MDQ0466360.1"/>
    </source>
</evidence>
<feature type="transmembrane region" description="Helical" evidence="1">
    <location>
        <begin position="65"/>
        <end position="86"/>
    </location>
</feature>
<comment type="caution">
    <text evidence="2">The sequence shown here is derived from an EMBL/GenBank/DDBJ whole genome shotgun (WGS) entry which is preliminary data.</text>
</comment>